<evidence type="ECO:0000313" key="4">
    <source>
        <dbReference type="Proteomes" id="UP000011760"/>
    </source>
</evidence>
<dbReference type="AlphaFoldDB" id="M1ULL9"/>
<dbReference type="Proteomes" id="UP000011760">
    <property type="component" value="Chromosome"/>
</dbReference>
<dbReference type="STRING" id="1121353.H924_07735"/>
<protein>
    <recommendedName>
        <fullName evidence="2">DUF222 domain-containing protein</fullName>
    </recommendedName>
</protein>
<name>M1ULL9_9CORY</name>
<dbReference type="CDD" id="cd00085">
    <property type="entry name" value="HNHc"/>
    <property type="match status" value="1"/>
</dbReference>
<dbReference type="eggNOG" id="COG1403">
    <property type="taxonomic scope" value="Bacteria"/>
</dbReference>
<dbReference type="KEGG" id="ccn:H924_07735"/>
<evidence type="ECO:0000313" key="3">
    <source>
        <dbReference type="EMBL" id="AGG66989.1"/>
    </source>
</evidence>
<dbReference type="HOGENOM" id="CLU_030406_0_0_11"/>
<keyword evidence="4" id="KW-1185">Reference proteome</keyword>
<feature type="domain" description="DUF222" evidence="2">
    <location>
        <begin position="42"/>
        <end position="372"/>
    </location>
</feature>
<sequence length="525" mass="55194">MASLTHHVDALDTHIKAIITALSTDLSAQVFNDNEADLVRLEHVFNQRGVINAAVAVMAELAHAGTRVGSAKTTDYLVERLGVSRVEAFNRVALGKSLFPQDKPAVVEALPVVDAEAEVADGDAPAVSVPEVDVVAEVIGSHRSGSVVVSPDRLVVINRELDRLSGVAVDSREVLFAQAVSQAKWRGVDDLGLWVRDQVVKANGIAPDPVAAMAHRYVAFSKADADGLVRISGLVPSATAALMKAACAPLSTKGSLVGGDVELDGRSAGQRLADAVHYVFERFHQGFTVKGRRGIGSIVVSMTTDDVELVEKRGLGHRYPTNTGFGLTLGEVLLLGAAKYDFGVVLDGESGRALHLGRMSRSASLEQKVALLASELVCSAPGCSRALIDCEIHHVDPWVRGGLTDVVNLTPQCFGDHPRNDDSRGGVNGKGFMVRDEVTGRVGRRVVGGGVVFNDGVAAGLSGGAWARAKHQKLREGDLPDPPDPPGMSDVPDPPDPPGGGQLGLFGEVGVCGWWCLVWGSALGL</sequence>
<dbReference type="Pfam" id="PF02720">
    <property type="entry name" value="DUF222"/>
    <property type="match status" value="1"/>
</dbReference>
<dbReference type="InterPro" id="IPR003870">
    <property type="entry name" value="DUF222"/>
</dbReference>
<dbReference type="PATRIC" id="fig|1121353.3.peg.1577"/>
<organism evidence="3 4">
    <name type="scientific">Corynebacterium callunae DSM 20147</name>
    <dbReference type="NCBI Taxonomy" id="1121353"/>
    <lineage>
        <taxon>Bacteria</taxon>
        <taxon>Bacillati</taxon>
        <taxon>Actinomycetota</taxon>
        <taxon>Actinomycetes</taxon>
        <taxon>Mycobacteriales</taxon>
        <taxon>Corynebacteriaceae</taxon>
        <taxon>Corynebacterium</taxon>
    </lineage>
</organism>
<proteinExistence type="predicted"/>
<feature type="compositionally biased region" description="Pro residues" evidence="1">
    <location>
        <begin position="480"/>
        <end position="498"/>
    </location>
</feature>
<accession>M1ULL9</accession>
<evidence type="ECO:0000256" key="1">
    <source>
        <dbReference type="SAM" id="MobiDB-lite"/>
    </source>
</evidence>
<dbReference type="InterPro" id="IPR003615">
    <property type="entry name" value="HNH_nuc"/>
</dbReference>
<feature type="region of interest" description="Disordered" evidence="1">
    <location>
        <begin position="471"/>
        <end position="503"/>
    </location>
</feature>
<dbReference type="EMBL" id="CP004354">
    <property type="protein sequence ID" value="AGG66989.1"/>
    <property type="molecule type" value="Genomic_DNA"/>
</dbReference>
<dbReference type="RefSeq" id="WP_015651420.1">
    <property type="nucleotide sequence ID" value="NC_020506.1"/>
</dbReference>
<evidence type="ECO:0000259" key="2">
    <source>
        <dbReference type="Pfam" id="PF02720"/>
    </source>
</evidence>
<gene>
    <name evidence="3" type="ORF">H924_07735</name>
</gene>
<reference evidence="3 4" key="1">
    <citation type="submission" date="2013-02" db="EMBL/GenBank/DDBJ databases">
        <title>The complete genome sequence of Corynebacterium callunae DSM 20147.</title>
        <authorList>
            <person name="Ruckert C."/>
            <person name="Albersmeier A."/>
            <person name="Kalinowski J."/>
        </authorList>
    </citation>
    <scope>NUCLEOTIDE SEQUENCE [LARGE SCALE GENOMIC DNA]</scope>
    <source>
        <strain evidence="3 4">DSM 20147</strain>
    </source>
</reference>